<keyword evidence="2" id="KW-0479">Metal-binding</keyword>
<dbReference type="OrthoDB" id="8922241at2759"/>
<dbReference type="SUPFAM" id="SSF57667">
    <property type="entry name" value="beta-beta-alpha zinc fingers"/>
    <property type="match status" value="2"/>
</dbReference>
<keyword evidence="3" id="KW-0677">Repeat</keyword>
<protein>
    <recommendedName>
        <fullName evidence="8">C2H2-type domain-containing protein</fullName>
    </recommendedName>
</protein>
<comment type="caution">
    <text evidence="9">The sequence shown here is derived from an EMBL/GenBank/DDBJ whole genome shotgun (WGS) entry which is preliminary data.</text>
</comment>
<dbReference type="PROSITE" id="PS00028">
    <property type="entry name" value="ZINC_FINGER_C2H2_1"/>
    <property type="match status" value="2"/>
</dbReference>
<evidence type="ECO:0000256" key="4">
    <source>
        <dbReference type="ARBA" id="ARBA00022771"/>
    </source>
</evidence>
<evidence type="ECO:0000256" key="5">
    <source>
        <dbReference type="ARBA" id="ARBA00022833"/>
    </source>
</evidence>
<evidence type="ECO:0000256" key="6">
    <source>
        <dbReference type="ARBA" id="ARBA00023242"/>
    </source>
</evidence>
<dbReference type="GO" id="GO:0005634">
    <property type="term" value="C:nucleus"/>
    <property type="evidence" value="ECO:0007669"/>
    <property type="project" value="UniProtKB-SubCell"/>
</dbReference>
<feature type="domain" description="C2H2-type" evidence="8">
    <location>
        <begin position="30"/>
        <end position="50"/>
    </location>
</feature>
<dbReference type="InterPro" id="IPR013087">
    <property type="entry name" value="Znf_C2H2_type"/>
</dbReference>
<dbReference type="InterPro" id="IPR036236">
    <property type="entry name" value="Znf_C2H2_sf"/>
</dbReference>
<organism evidence="9 10">
    <name type="scientific">Caenorhabditis angaria</name>
    <dbReference type="NCBI Taxonomy" id="860376"/>
    <lineage>
        <taxon>Eukaryota</taxon>
        <taxon>Metazoa</taxon>
        <taxon>Ecdysozoa</taxon>
        <taxon>Nematoda</taxon>
        <taxon>Chromadorea</taxon>
        <taxon>Rhabditida</taxon>
        <taxon>Rhabditina</taxon>
        <taxon>Rhabditomorpha</taxon>
        <taxon>Rhabditoidea</taxon>
        <taxon>Rhabditidae</taxon>
        <taxon>Peloderinae</taxon>
        <taxon>Caenorhabditis</taxon>
    </lineage>
</organism>
<gene>
    <name evidence="9" type="ORF">CAMP_LOCUS13095</name>
</gene>
<accession>A0A9P1N472</accession>
<proteinExistence type="predicted"/>
<keyword evidence="5" id="KW-0862">Zinc</keyword>
<dbReference type="Proteomes" id="UP001152747">
    <property type="component" value="Unassembled WGS sequence"/>
</dbReference>
<dbReference type="Pfam" id="PF00096">
    <property type="entry name" value="zf-C2H2"/>
    <property type="match status" value="1"/>
</dbReference>
<evidence type="ECO:0000259" key="8">
    <source>
        <dbReference type="PROSITE" id="PS50157"/>
    </source>
</evidence>
<dbReference type="SMART" id="SM00355">
    <property type="entry name" value="ZnF_C2H2"/>
    <property type="match status" value="7"/>
</dbReference>
<evidence type="ECO:0000313" key="9">
    <source>
        <dbReference type="EMBL" id="CAI5450458.1"/>
    </source>
</evidence>
<keyword evidence="6" id="KW-0539">Nucleus</keyword>
<dbReference type="AlphaFoldDB" id="A0A9P1N472"/>
<evidence type="ECO:0000256" key="7">
    <source>
        <dbReference type="PROSITE-ProRule" id="PRU00042"/>
    </source>
</evidence>
<dbReference type="Gene3D" id="3.30.160.60">
    <property type="entry name" value="Classic Zinc Finger"/>
    <property type="match status" value="2"/>
</dbReference>
<keyword evidence="4 7" id="KW-0863">Zinc-finger</keyword>
<dbReference type="EMBL" id="CANHGI010000005">
    <property type="protein sequence ID" value="CAI5450458.1"/>
    <property type="molecule type" value="Genomic_DNA"/>
</dbReference>
<dbReference type="InterPro" id="IPR050888">
    <property type="entry name" value="ZnF_C2H2-type_TF"/>
</dbReference>
<evidence type="ECO:0000256" key="2">
    <source>
        <dbReference type="ARBA" id="ARBA00022723"/>
    </source>
</evidence>
<dbReference type="PANTHER" id="PTHR24406">
    <property type="entry name" value="TRANSCRIPTIONAL REPRESSOR CTCFL-RELATED"/>
    <property type="match status" value="1"/>
</dbReference>
<dbReference type="PROSITE" id="PS50157">
    <property type="entry name" value="ZINC_FINGER_C2H2_2"/>
    <property type="match status" value="2"/>
</dbReference>
<comment type="subcellular location">
    <subcellularLocation>
        <location evidence="1">Nucleus</location>
    </subcellularLocation>
</comment>
<evidence type="ECO:0000313" key="10">
    <source>
        <dbReference type="Proteomes" id="UP001152747"/>
    </source>
</evidence>
<reference evidence="9" key="1">
    <citation type="submission" date="2022-11" db="EMBL/GenBank/DDBJ databases">
        <authorList>
            <person name="Kikuchi T."/>
        </authorList>
    </citation>
    <scope>NUCLEOTIDE SEQUENCE</scope>
    <source>
        <strain evidence="9">PS1010</strain>
    </source>
</reference>
<evidence type="ECO:0000256" key="1">
    <source>
        <dbReference type="ARBA" id="ARBA00004123"/>
    </source>
</evidence>
<sequence>MKTCEICMKELRCNSAYLRHLDSHSFFGGFFCDLCDKNFRREENLIEHWRKSCEGVSIFLNLPDQITMPYQQFKHFMIRNIYEPSTSKSSNICDICHLLLPTSALGRHKQVHFKYFKPGMAIEINNGIQDQSYNLFCCDLCGIIFTSSELLFEHWRQSCPEVMGNIPKNGILLSDQEMIDFVEYLVEKSDLNLKIPNSAEKMLKIPSFSGFPAFFLASLHSEKWSNHIMTCQRCSRSFKNRGRLERHVLSYHNSWKFREKCRLCLVTFRRRDNLVEHLKMSCAAMAFEIPAKLERLKMGPGEILAEMREFEGRWKVMYERRREEYLKYVREVLKIEEDEQISASAPQKNPEEFPDFAVTSLACPFCDIIFKNADITKKHMKTLHSDRIRDFIEGVPVFYDDFGFEFRAGKYVNTSMKHGTRLKKFMPDGTEESAMSIEINSTSRATKKCVILSEIEISMVFGEEIDTRKVFYEERPGRFEDLPILNPEASSS</sequence>
<keyword evidence="10" id="KW-1185">Reference proteome</keyword>
<evidence type="ECO:0000256" key="3">
    <source>
        <dbReference type="ARBA" id="ARBA00022737"/>
    </source>
</evidence>
<dbReference type="GO" id="GO:0008270">
    <property type="term" value="F:zinc ion binding"/>
    <property type="evidence" value="ECO:0007669"/>
    <property type="project" value="UniProtKB-KW"/>
</dbReference>
<feature type="domain" description="C2H2-type" evidence="8">
    <location>
        <begin position="229"/>
        <end position="257"/>
    </location>
</feature>
<name>A0A9P1N472_9PELO</name>